<evidence type="ECO:0000259" key="3">
    <source>
        <dbReference type="PROSITE" id="PS50206"/>
    </source>
</evidence>
<keyword evidence="2" id="KW-0677">Repeat</keyword>
<dbReference type="InterPro" id="IPR045078">
    <property type="entry name" value="TST/MPST-like"/>
</dbReference>
<organism evidence="4 5">
    <name type="scientific">Metabacillus rhizolycopersici</name>
    <dbReference type="NCBI Taxonomy" id="2875709"/>
    <lineage>
        <taxon>Bacteria</taxon>
        <taxon>Bacillati</taxon>
        <taxon>Bacillota</taxon>
        <taxon>Bacilli</taxon>
        <taxon>Bacillales</taxon>
        <taxon>Bacillaceae</taxon>
        <taxon>Metabacillus</taxon>
    </lineage>
</organism>
<dbReference type="RefSeq" id="WP_224140960.1">
    <property type="nucleotide sequence ID" value="NZ_JAIQUM010000058.1"/>
</dbReference>
<dbReference type="InterPro" id="IPR001763">
    <property type="entry name" value="Rhodanese-like_dom"/>
</dbReference>
<dbReference type="PANTHER" id="PTHR11364">
    <property type="entry name" value="THIOSULFATE SULFERTANSFERASE"/>
    <property type="match status" value="1"/>
</dbReference>
<dbReference type="CDD" id="cd01449">
    <property type="entry name" value="TST_Repeat_2"/>
    <property type="match status" value="1"/>
</dbReference>
<dbReference type="PANTHER" id="PTHR11364:SF27">
    <property type="entry name" value="SULFURTRANSFERASE"/>
    <property type="match status" value="1"/>
</dbReference>
<dbReference type="SMART" id="SM00450">
    <property type="entry name" value="RHOD"/>
    <property type="match status" value="2"/>
</dbReference>
<protein>
    <submittedName>
        <fullName evidence="4">Sulfurtransferase</fullName>
    </submittedName>
</protein>
<keyword evidence="5" id="KW-1185">Reference proteome</keyword>
<feature type="domain" description="Rhodanese" evidence="3">
    <location>
        <begin position="169"/>
        <end position="279"/>
    </location>
</feature>
<proteinExistence type="predicted"/>
<feature type="domain" description="Rhodanese" evidence="3">
    <location>
        <begin position="19"/>
        <end position="138"/>
    </location>
</feature>
<dbReference type="PROSITE" id="PS00380">
    <property type="entry name" value="RHODANESE_1"/>
    <property type="match status" value="1"/>
</dbReference>
<evidence type="ECO:0000256" key="1">
    <source>
        <dbReference type="ARBA" id="ARBA00022679"/>
    </source>
</evidence>
<dbReference type="CDD" id="cd01448">
    <property type="entry name" value="TST_Repeat_1"/>
    <property type="match status" value="1"/>
</dbReference>
<evidence type="ECO:0000313" key="4">
    <source>
        <dbReference type="EMBL" id="MBZ5752506.1"/>
    </source>
</evidence>
<evidence type="ECO:0000313" key="5">
    <source>
        <dbReference type="Proteomes" id="UP001165287"/>
    </source>
</evidence>
<dbReference type="Proteomes" id="UP001165287">
    <property type="component" value="Unassembled WGS sequence"/>
</dbReference>
<accession>A0ABS7UW25</accession>
<dbReference type="Gene3D" id="3.40.250.10">
    <property type="entry name" value="Rhodanese-like domain"/>
    <property type="match status" value="2"/>
</dbReference>
<dbReference type="SUPFAM" id="SSF52821">
    <property type="entry name" value="Rhodanese/Cell cycle control phosphatase"/>
    <property type="match status" value="2"/>
</dbReference>
<dbReference type="InterPro" id="IPR036873">
    <property type="entry name" value="Rhodanese-like_dom_sf"/>
</dbReference>
<dbReference type="InterPro" id="IPR001307">
    <property type="entry name" value="Thiosulphate_STrfase_CS"/>
</dbReference>
<gene>
    <name evidence="4" type="ORF">K9V48_20215</name>
</gene>
<sequence length="288" mass="32699">MDVENIVSTEWLASEMERKNKELVIVDTRFNLSNPEEGYKQYLEGHLPGAVYVDLEKHLSAQIDKHGGRHPLPDVNILAKKLGELGISNDSKVVIYDDQGGMIASRLWWLLHYIGVSDPAVLDGGWKKWTSENKLITNVTSQPSPKTLLPLINNDWKWVDHLEVKKKLNHPDTILIDSRENPRYLGEFEPIDSVAGHIPSAKNYVWKNVLNEEGRWKEREELITHFSEVPLSKEVIVYCGSGVSACPNILALKEAGYSNVKLYAGSWSDWISYPTNPVAVENEREEDK</sequence>
<dbReference type="PROSITE" id="PS50206">
    <property type="entry name" value="RHODANESE_3"/>
    <property type="match status" value="2"/>
</dbReference>
<dbReference type="EMBL" id="JAIQUM010000058">
    <property type="protein sequence ID" value="MBZ5752506.1"/>
    <property type="molecule type" value="Genomic_DNA"/>
</dbReference>
<keyword evidence="1" id="KW-0808">Transferase</keyword>
<evidence type="ECO:0000256" key="2">
    <source>
        <dbReference type="ARBA" id="ARBA00022737"/>
    </source>
</evidence>
<comment type="caution">
    <text evidence="4">The sequence shown here is derived from an EMBL/GenBank/DDBJ whole genome shotgun (WGS) entry which is preliminary data.</text>
</comment>
<dbReference type="Pfam" id="PF00581">
    <property type="entry name" value="Rhodanese"/>
    <property type="match status" value="2"/>
</dbReference>
<reference evidence="4" key="1">
    <citation type="submission" date="2024-05" db="EMBL/GenBank/DDBJ databases">
        <title>Metabacillus sp. nov., isolated from the rhizosphere soil of tomato plants.</title>
        <authorList>
            <person name="Ma R."/>
        </authorList>
    </citation>
    <scope>NUCLEOTIDE SEQUENCE</scope>
    <source>
        <strain evidence="4">DBTR6</strain>
    </source>
</reference>
<name>A0ABS7UW25_9BACI</name>